<dbReference type="HOGENOM" id="CLU_2026892_0_0_1"/>
<feature type="compositionally biased region" description="Polar residues" evidence="1">
    <location>
        <begin position="68"/>
        <end position="80"/>
    </location>
</feature>
<reference evidence="3" key="4">
    <citation type="journal article" date="2015" name="G3 (Bethesda)">
        <title>Genome sequences of three phytopathogenic species of the Magnaporthaceae family of fungi.</title>
        <authorList>
            <person name="Okagaki L.H."/>
            <person name="Nunes C.C."/>
            <person name="Sailsbery J."/>
            <person name="Clay B."/>
            <person name="Brown D."/>
            <person name="John T."/>
            <person name="Oh Y."/>
            <person name="Young N."/>
            <person name="Fitzgerald M."/>
            <person name="Haas B.J."/>
            <person name="Zeng Q."/>
            <person name="Young S."/>
            <person name="Adiconis X."/>
            <person name="Fan L."/>
            <person name="Levin J.Z."/>
            <person name="Mitchell T.K."/>
            <person name="Okubara P.A."/>
            <person name="Farman M.L."/>
            <person name="Kohn L.M."/>
            <person name="Birren B."/>
            <person name="Ma L.-J."/>
            <person name="Dean R.A."/>
        </authorList>
    </citation>
    <scope>NUCLEOTIDE SEQUENCE</scope>
    <source>
        <strain evidence="3">R3-111a-1</strain>
    </source>
</reference>
<feature type="region of interest" description="Disordered" evidence="1">
    <location>
        <begin position="27"/>
        <end position="80"/>
    </location>
</feature>
<evidence type="ECO:0000256" key="1">
    <source>
        <dbReference type="SAM" id="MobiDB-lite"/>
    </source>
</evidence>
<evidence type="ECO:0000313" key="3">
    <source>
        <dbReference type="EnsemblFungi" id="EJT71995"/>
    </source>
</evidence>
<dbReference type="GeneID" id="20351703"/>
<reference evidence="2" key="2">
    <citation type="submission" date="2010-07" db="EMBL/GenBank/DDBJ databases">
        <authorList>
            <consortium name="The Broad Institute Genome Sequencing Platform"/>
            <consortium name="Broad Institute Genome Sequencing Center for Infectious Disease"/>
            <person name="Ma L.-J."/>
            <person name="Dead R."/>
            <person name="Young S."/>
            <person name="Zeng Q."/>
            <person name="Koehrsen M."/>
            <person name="Alvarado L."/>
            <person name="Berlin A."/>
            <person name="Chapman S.B."/>
            <person name="Chen Z."/>
            <person name="Freedman E."/>
            <person name="Gellesch M."/>
            <person name="Goldberg J."/>
            <person name="Griggs A."/>
            <person name="Gujja S."/>
            <person name="Heilman E.R."/>
            <person name="Heiman D."/>
            <person name="Hepburn T."/>
            <person name="Howarth C."/>
            <person name="Jen D."/>
            <person name="Larson L."/>
            <person name="Mehta T."/>
            <person name="Neiman D."/>
            <person name="Pearson M."/>
            <person name="Roberts A."/>
            <person name="Saif S."/>
            <person name="Shea T."/>
            <person name="Shenoy N."/>
            <person name="Sisk P."/>
            <person name="Stolte C."/>
            <person name="Sykes S."/>
            <person name="Walk T."/>
            <person name="White J."/>
            <person name="Yandava C."/>
            <person name="Haas B."/>
            <person name="Nusbaum C."/>
            <person name="Birren B."/>
        </authorList>
    </citation>
    <scope>NUCLEOTIDE SEQUENCE</scope>
    <source>
        <strain evidence="2">R3-111a-1</strain>
    </source>
</reference>
<accession>J3PCM5</accession>
<dbReference type="RefSeq" id="XP_009227392.1">
    <property type="nucleotide sequence ID" value="XM_009229128.1"/>
</dbReference>
<dbReference type="Proteomes" id="UP000006039">
    <property type="component" value="Unassembled WGS sequence"/>
</dbReference>
<dbReference type="EMBL" id="GL385400">
    <property type="protein sequence ID" value="EJT71995.1"/>
    <property type="molecule type" value="Genomic_DNA"/>
</dbReference>
<dbReference type="EnsemblFungi" id="EJT71995">
    <property type="protein sequence ID" value="EJT71995"/>
    <property type="gene ID" value="GGTG_11245"/>
</dbReference>
<feature type="compositionally biased region" description="Basic residues" evidence="1">
    <location>
        <begin position="27"/>
        <end position="40"/>
    </location>
</feature>
<dbReference type="AlphaFoldDB" id="J3PCM5"/>
<gene>
    <name evidence="3" type="primary">20351703</name>
    <name evidence="2" type="ORF">GGTG_11245</name>
</gene>
<evidence type="ECO:0000313" key="2">
    <source>
        <dbReference type="EMBL" id="EJT71995.1"/>
    </source>
</evidence>
<reference evidence="2" key="3">
    <citation type="submission" date="2010-09" db="EMBL/GenBank/DDBJ databases">
        <title>Annotation of Gaeumannomyces graminis var. tritici R3-111a-1.</title>
        <authorList>
            <consortium name="The Broad Institute Genome Sequencing Platform"/>
            <person name="Ma L.-J."/>
            <person name="Dead R."/>
            <person name="Young S.K."/>
            <person name="Zeng Q."/>
            <person name="Gargeya S."/>
            <person name="Fitzgerald M."/>
            <person name="Haas B."/>
            <person name="Abouelleil A."/>
            <person name="Alvarado L."/>
            <person name="Arachchi H.M."/>
            <person name="Berlin A."/>
            <person name="Brown A."/>
            <person name="Chapman S.B."/>
            <person name="Chen Z."/>
            <person name="Dunbar C."/>
            <person name="Freedman E."/>
            <person name="Gearin G."/>
            <person name="Gellesch M."/>
            <person name="Goldberg J."/>
            <person name="Griggs A."/>
            <person name="Gujja S."/>
            <person name="Heiman D."/>
            <person name="Howarth C."/>
            <person name="Larson L."/>
            <person name="Lui A."/>
            <person name="MacDonald P.J.P."/>
            <person name="Mehta T."/>
            <person name="Montmayeur A."/>
            <person name="Murphy C."/>
            <person name="Neiman D."/>
            <person name="Pearson M."/>
            <person name="Priest M."/>
            <person name="Roberts A."/>
            <person name="Saif S."/>
            <person name="Shea T."/>
            <person name="Shenoy N."/>
            <person name="Sisk P."/>
            <person name="Stolte C."/>
            <person name="Sykes S."/>
            <person name="Yandava C."/>
            <person name="Wortman J."/>
            <person name="Nusbaum C."/>
            <person name="Birren B."/>
        </authorList>
    </citation>
    <scope>NUCLEOTIDE SEQUENCE</scope>
    <source>
        <strain evidence="2">R3-111a-1</strain>
    </source>
</reference>
<reference evidence="4" key="1">
    <citation type="submission" date="2010-07" db="EMBL/GenBank/DDBJ databases">
        <title>The genome sequence of Gaeumannomyces graminis var. tritici strain R3-111a-1.</title>
        <authorList>
            <consortium name="The Broad Institute Genome Sequencing Platform"/>
            <person name="Ma L.-J."/>
            <person name="Dead R."/>
            <person name="Young S."/>
            <person name="Zeng Q."/>
            <person name="Koehrsen M."/>
            <person name="Alvarado L."/>
            <person name="Berlin A."/>
            <person name="Chapman S.B."/>
            <person name="Chen Z."/>
            <person name="Freedman E."/>
            <person name="Gellesch M."/>
            <person name="Goldberg J."/>
            <person name="Griggs A."/>
            <person name="Gujja S."/>
            <person name="Heilman E.R."/>
            <person name="Heiman D."/>
            <person name="Hepburn T."/>
            <person name="Howarth C."/>
            <person name="Jen D."/>
            <person name="Larson L."/>
            <person name="Mehta T."/>
            <person name="Neiman D."/>
            <person name="Pearson M."/>
            <person name="Roberts A."/>
            <person name="Saif S."/>
            <person name="Shea T."/>
            <person name="Shenoy N."/>
            <person name="Sisk P."/>
            <person name="Stolte C."/>
            <person name="Sykes S."/>
            <person name="Walk T."/>
            <person name="White J."/>
            <person name="Yandava C."/>
            <person name="Haas B."/>
            <person name="Nusbaum C."/>
            <person name="Birren B."/>
        </authorList>
    </citation>
    <scope>NUCLEOTIDE SEQUENCE [LARGE SCALE GENOMIC DNA]</scope>
    <source>
        <strain evidence="4">R3-111a-1</strain>
    </source>
</reference>
<reference evidence="3" key="5">
    <citation type="submission" date="2018-04" db="UniProtKB">
        <authorList>
            <consortium name="EnsemblFungi"/>
        </authorList>
    </citation>
    <scope>IDENTIFICATION</scope>
    <source>
        <strain evidence="3">R3-111a-1</strain>
    </source>
</reference>
<name>J3PCM5_GAET3</name>
<proteinExistence type="predicted"/>
<dbReference type="VEuPathDB" id="FungiDB:GGTG_11245"/>
<keyword evidence="4" id="KW-1185">Reference proteome</keyword>
<sequence length="122" mass="14047">MDTRRFLNFYEQQLQNFLAANKSTFQKHYKNQKPKKKGKSKPALISKRSNAGRPRNKSFKKTPGPFLNSRTAANKKTSPGQICKNNIWTITRGVFDSVNQKNINARKKDAKMAKHAFKPNHN</sequence>
<evidence type="ECO:0000313" key="4">
    <source>
        <dbReference type="Proteomes" id="UP000006039"/>
    </source>
</evidence>
<organism evidence="2">
    <name type="scientific">Gaeumannomyces tritici (strain R3-111a-1)</name>
    <name type="common">Wheat and barley take-all root rot fungus</name>
    <name type="synonym">Gaeumannomyces graminis var. tritici</name>
    <dbReference type="NCBI Taxonomy" id="644352"/>
    <lineage>
        <taxon>Eukaryota</taxon>
        <taxon>Fungi</taxon>
        <taxon>Dikarya</taxon>
        <taxon>Ascomycota</taxon>
        <taxon>Pezizomycotina</taxon>
        <taxon>Sordariomycetes</taxon>
        <taxon>Sordariomycetidae</taxon>
        <taxon>Magnaporthales</taxon>
        <taxon>Magnaporthaceae</taxon>
        <taxon>Gaeumannomyces</taxon>
    </lineage>
</organism>
<protein>
    <submittedName>
        <fullName evidence="2 3">Uncharacterized protein</fullName>
    </submittedName>
</protein>